<dbReference type="SUPFAM" id="SSF52075">
    <property type="entry name" value="Outer arm dynein light chain 1"/>
    <property type="match status" value="1"/>
</dbReference>
<evidence type="ECO:0000256" key="9">
    <source>
        <dbReference type="ARBA" id="ARBA00023273"/>
    </source>
</evidence>
<keyword evidence="4" id="KW-0493">Microtubule</keyword>
<feature type="compositionally biased region" description="Polar residues" evidence="12">
    <location>
        <begin position="430"/>
        <end position="444"/>
    </location>
</feature>
<dbReference type="PROSITE" id="PS51450">
    <property type="entry name" value="LRR"/>
    <property type="match status" value="3"/>
</dbReference>
<dbReference type="PANTHER" id="PTHR15454:SF73">
    <property type="entry name" value="DYNEIN AXONEMAL LIGHT CHAIN 1"/>
    <property type="match status" value="1"/>
</dbReference>
<evidence type="ECO:0000313" key="13">
    <source>
        <dbReference type="EnsemblProtists" id="HpaP807808"/>
    </source>
</evidence>
<dbReference type="InParanoid" id="M4BN21"/>
<evidence type="ECO:0000256" key="4">
    <source>
        <dbReference type="ARBA" id="ARBA00022701"/>
    </source>
</evidence>
<evidence type="ECO:0000313" key="14">
    <source>
        <dbReference type="Proteomes" id="UP000011713"/>
    </source>
</evidence>
<evidence type="ECO:0000256" key="12">
    <source>
        <dbReference type="SAM" id="MobiDB-lite"/>
    </source>
</evidence>
<accession>M4BN21</accession>
<evidence type="ECO:0000256" key="2">
    <source>
        <dbReference type="ARBA" id="ARBA00022490"/>
    </source>
</evidence>
<proteinExistence type="inferred from homology"/>
<evidence type="ECO:0000256" key="7">
    <source>
        <dbReference type="ARBA" id="ARBA00023175"/>
    </source>
</evidence>
<feature type="region of interest" description="Disordered" evidence="12">
    <location>
        <begin position="430"/>
        <end position="455"/>
    </location>
</feature>
<dbReference type="OMA" id="TYLKMEF"/>
<dbReference type="GO" id="GO:0005930">
    <property type="term" value="C:axoneme"/>
    <property type="evidence" value="ECO:0007669"/>
    <property type="project" value="UniProtKB-SubCell"/>
</dbReference>
<dbReference type="Proteomes" id="UP000011713">
    <property type="component" value="Unassembled WGS sequence"/>
</dbReference>
<keyword evidence="7" id="KW-0505">Motor protein</keyword>
<evidence type="ECO:0000256" key="8">
    <source>
        <dbReference type="ARBA" id="ARBA00023212"/>
    </source>
</evidence>
<dbReference type="VEuPathDB" id="FungiDB:HpaG807808"/>
<comment type="similarity">
    <text evidence="10">Belongs to the dynein light chain LC1-type family.</text>
</comment>
<dbReference type="InterPro" id="IPR001611">
    <property type="entry name" value="Leu-rich_rpt"/>
</dbReference>
<keyword evidence="9" id="KW-0966">Cell projection</keyword>
<name>M4BN21_HYAAE</name>
<dbReference type="SMART" id="SM00365">
    <property type="entry name" value="LRR_SD22"/>
    <property type="match status" value="3"/>
</dbReference>
<protein>
    <recommendedName>
        <fullName evidence="11">Dynein axonemal light chain 1</fullName>
    </recommendedName>
</protein>
<dbReference type="STRING" id="559515.M4BN21"/>
<keyword evidence="6" id="KW-0243">Dynein</keyword>
<dbReference type="InterPro" id="IPR025875">
    <property type="entry name" value="Leu-rich_rpt_4"/>
</dbReference>
<dbReference type="Gene3D" id="3.80.10.10">
    <property type="entry name" value="Ribonuclease Inhibitor"/>
    <property type="match status" value="1"/>
</dbReference>
<dbReference type="eggNOG" id="KOG1859">
    <property type="taxonomic scope" value="Eukaryota"/>
</dbReference>
<dbReference type="PANTHER" id="PTHR15454">
    <property type="entry name" value="NISCHARIN RELATED"/>
    <property type="match status" value="1"/>
</dbReference>
<dbReference type="EMBL" id="JH598440">
    <property type="status" value="NOT_ANNOTATED_CDS"/>
    <property type="molecule type" value="Genomic_DNA"/>
</dbReference>
<evidence type="ECO:0000256" key="1">
    <source>
        <dbReference type="ARBA" id="ARBA00004430"/>
    </source>
</evidence>
<dbReference type="InterPro" id="IPR032675">
    <property type="entry name" value="LRR_dom_sf"/>
</dbReference>
<keyword evidence="3" id="KW-0433">Leucine-rich repeat</keyword>
<dbReference type="GO" id="GO:0005874">
    <property type="term" value="C:microtubule"/>
    <property type="evidence" value="ECO:0007669"/>
    <property type="project" value="UniProtKB-KW"/>
</dbReference>
<dbReference type="AlphaFoldDB" id="M4BN21"/>
<evidence type="ECO:0000256" key="10">
    <source>
        <dbReference type="ARBA" id="ARBA00049659"/>
    </source>
</evidence>
<keyword evidence="2" id="KW-0963">Cytoplasm</keyword>
<dbReference type="EnsemblProtists" id="HpaT807808">
    <property type="protein sequence ID" value="HpaP807808"/>
    <property type="gene ID" value="HpaG807808"/>
</dbReference>
<dbReference type="GO" id="GO:0030286">
    <property type="term" value="C:dynein complex"/>
    <property type="evidence" value="ECO:0007669"/>
    <property type="project" value="UniProtKB-KW"/>
</dbReference>
<keyword evidence="5" id="KW-0677">Repeat</keyword>
<evidence type="ECO:0000256" key="6">
    <source>
        <dbReference type="ARBA" id="ARBA00023017"/>
    </source>
</evidence>
<comment type="subcellular location">
    <subcellularLocation>
        <location evidence="1">Cytoplasm</location>
        <location evidence="1">Cytoskeleton</location>
        <location evidence="1">Cilium axoneme</location>
    </subcellularLocation>
</comment>
<evidence type="ECO:0000256" key="5">
    <source>
        <dbReference type="ARBA" id="ARBA00022737"/>
    </source>
</evidence>
<organism evidence="13 14">
    <name type="scientific">Hyaloperonospora arabidopsidis (strain Emoy2)</name>
    <name type="common">Downy mildew agent</name>
    <name type="synonym">Peronospora arabidopsidis</name>
    <dbReference type="NCBI Taxonomy" id="559515"/>
    <lineage>
        <taxon>Eukaryota</taxon>
        <taxon>Sar</taxon>
        <taxon>Stramenopiles</taxon>
        <taxon>Oomycota</taxon>
        <taxon>Peronosporomycetes</taxon>
        <taxon>Peronosporales</taxon>
        <taxon>Peronosporaceae</taxon>
        <taxon>Hyaloperonospora</taxon>
    </lineage>
</organism>
<dbReference type="Pfam" id="PF12799">
    <property type="entry name" value="LRR_4"/>
    <property type="match status" value="1"/>
</dbReference>
<evidence type="ECO:0000256" key="11">
    <source>
        <dbReference type="ARBA" id="ARBA00049760"/>
    </source>
</evidence>
<keyword evidence="8" id="KW-0206">Cytoskeleton</keyword>
<reference evidence="13" key="2">
    <citation type="submission" date="2015-06" db="UniProtKB">
        <authorList>
            <consortium name="EnsemblProtists"/>
        </authorList>
    </citation>
    <scope>IDENTIFICATION</scope>
    <source>
        <strain evidence="13">Emoy2</strain>
    </source>
</reference>
<reference evidence="14" key="1">
    <citation type="journal article" date="2010" name="Science">
        <title>Signatures of adaptation to obligate biotrophy in the Hyaloperonospora arabidopsidis genome.</title>
        <authorList>
            <person name="Baxter L."/>
            <person name="Tripathy S."/>
            <person name="Ishaque N."/>
            <person name="Boot N."/>
            <person name="Cabral A."/>
            <person name="Kemen E."/>
            <person name="Thines M."/>
            <person name="Ah-Fong A."/>
            <person name="Anderson R."/>
            <person name="Badejoko W."/>
            <person name="Bittner-Eddy P."/>
            <person name="Boore J.L."/>
            <person name="Chibucos M.C."/>
            <person name="Coates M."/>
            <person name="Dehal P."/>
            <person name="Delehaunty K."/>
            <person name="Dong S."/>
            <person name="Downton P."/>
            <person name="Dumas B."/>
            <person name="Fabro G."/>
            <person name="Fronick C."/>
            <person name="Fuerstenberg S.I."/>
            <person name="Fulton L."/>
            <person name="Gaulin E."/>
            <person name="Govers F."/>
            <person name="Hughes L."/>
            <person name="Humphray S."/>
            <person name="Jiang R.H."/>
            <person name="Judelson H."/>
            <person name="Kamoun S."/>
            <person name="Kyung K."/>
            <person name="Meijer H."/>
            <person name="Minx P."/>
            <person name="Morris P."/>
            <person name="Nelson J."/>
            <person name="Phuntumart V."/>
            <person name="Qutob D."/>
            <person name="Rehmany A."/>
            <person name="Rougon-Cardoso A."/>
            <person name="Ryden P."/>
            <person name="Torto-Alalibo T."/>
            <person name="Studholme D."/>
            <person name="Wang Y."/>
            <person name="Win J."/>
            <person name="Wood J."/>
            <person name="Clifton S.W."/>
            <person name="Rogers J."/>
            <person name="Van den Ackerveken G."/>
            <person name="Jones J.D."/>
            <person name="McDowell J.M."/>
            <person name="Beynon J."/>
            <person name="Tyler B.M."/>
        </authorList>
    </citation>
    <scope>NUCLEOTIDE SEQUENCE [LARGE SCALE GENOMIC DNA]</scope>
    <source>
        <strain evidence="14">Emoy2</strain>
    </source>
</reference>
<dbReference type="HOGENOM" id="CLU_018468_0_0_1"/>
<evidence type="ECO:0000256" key="3">
    <source>
        <dbReference type="ARBA" id="ARBA00022614"/>
    </source>
</evidence>
<sequence length="768" mass="85848">MDTRHHRLEVRAALPLRLASPPTDSSIILDDALDEDAYLKTLEETLRQHVARREQPFLVLSATQVHLLAARLHDALVPRRDDSTHLIEAWTIQPQLQLKVKASAHIPVLKLSTILREVRRLRVHQPSQQLATEVVDEDEHRGPIQVEIFPSLKVVEALNTDVTELKHVHFFASQLRELHIEHTNATALKQLLAPEREIPWRKLHKMHMNCCALERVDASVNLLRAVKILDLGWNKIDNFDAHVTTRSLEVLKLCHNRLTQVPPIQALRGLRELDLAVNRITSLKGLETLTALERLDFSHNLIDDITEMELLTGLSKLTYLKMEFNPIARRPDYRREVLFYLGEPIELDGHRWSDAEMSSMKHRRMLVMLDDASPHNAVGGKSWGQSQSVPVYPRAVIQSGNAVKNLKLVLEYPRLPPSCTVPAKFVDIQNPPSTFPTKSNQSQNGDGGETEGEDVGLWSPMNIPGAQDAEVLPRTVDDYFRTQRGAVVRNVEQGRDEHNVATGGCLKYFIIVSASTYKACVHQKSRTVWTLHQGEPGCRISTIRRMSISQTQEVVENLIVNDGNDPLTITRWLPDVAAIGTSILSSSMKIKLRSRVPSASTNAAYQFGSATSLEALLSPLVAYLFQQYNGCIVICNCANCRFFSLLTPEQRKAGDSPTVYTCFLCASCNVREVSFKKFAALCANEGITIPNTIPLTPPPWEATTEGFYIEEPPPADPATGTSACECIMVCCNGIREVTAASAKSDTSDEVHSDEWNDVVVHAVTMVMR</sequence>
<keyword evidence="14" id="KW-1185">Reference proteome</keyword>